<feature type="region of interest" description="Disordered" evidence="4">
    <location>
        <begin position="290"/>
        <end position="316"/>
    </location>
</feature>
<feature type="region of interest" description="Disordered" evidence="4">
    <location>
        <begin position="399"/>
        <end position="426"/>
    </location>
</feature>
<feature type="compositionally biased region" description="Acidic residues" evidence="4">
    <location>
        <begin position="559"/>
        <end position="569"/>
    </location>
</feature>
<dbReference type="PANTHER" id="PTHR23188:SF12">
    <property type="entry name" value="RNA POLYMERASE II-ASSOCIATED FACTOR 1 HOMOLOG"/>
    <property type="match status" value="1"/>
</dbReference>
<sequence length="569" mass="59735">MINNNEDDDEIDASASASAGWGDGTSAFKSIFSERAEGFFVRPALERTPARPSGRSAGSGLGRRIAEQVDEVIGQQPRSSTTTTSTMGNKGAADPRVRRHGRGGAIAGRGRAGEGAAASSWEVRGEASLRSRRPGGSDDDDDDSKTVPPEDEALIDWKGGMGDSSAMEAQKARMRGGGGRASSAHSSSSSGGGGAGGMSTMGGGGHLQSRILDERTPNFMKRLTYLTNDSTSVHRFTSLATTQVRRARDVDIAVAETRNRYAGSDVIESGFAEANGKEVLPFVVALVPGDEEEKEEKEGSGNNNNGRTHPSKKGVFPVWDLPLLPDARTWGNTITHVVIDNPSRNARGGRTSSSSGCGRDGENNDDLPGVGRLVDAIVADVSRQAHNARMECTVWVPTKETTSAGKKSRRSSAGGGRGGGGGGGGRHVAIQKYDLDVVPLRDPSAPPVHYVWTIDPSPGNGGYVGYHPIGSRVQLSMGRPAVDIAHANYVTRRELDEEERRAWEVRTAEVDVDLAEKHGLVVEGDASDDGEGGGMDPRGNARPGGGGGGRRKPIGREESEGDDGGDDAF</sequence>
<dbReference type="PANTHER" id="PTHR23188">
    <property type="entry name" value="RNA POLYMERASE II-ASSOCIATED FACTOR 1 HOMOLOG"/>
    <property type="match status" value="1"/>
</dbReference>
<protein>
    <submittedName>
        <fullName evidence="5">Uncharacterized protein</fullName>
    </submittedName>
</protein>
<proteinExistence type="inferred from homology"/>
<feature type="region of interest" description="Disordered" evidence="4">
    <location>
        <begin position="341"/>
        <end position="369"/>
    </location>
</feature>
<feature type="compositionally biased region" description="Acidic residues" evidence="4">
    <location>
        <begin position="1"/>
        <end position="12"/>
    </location>
</feature>
<feature type="region of interest" description="Disordered" evidence="4">
    <location>
        <begin position="517"/>
        <end position="569"/>
    </location>
</feature>
<feature type="region of interest" description="Disordered" evidence="4">
    <location>
        <begin position="41"/>
        <end position="209"/>
    </location>
</feature>
<dbReference type="Proteomes" id="UP001530315">
    <property type="component" value="Unassembled WGS sequence"/>
</dbReference>
<accession>A0ABD3N0W0</accession>
<feature type="compositionally biased region" description="Low complexity" evidence="4">
    <location>
        <begin position="343"/>
        <end position="357"/>
    </location>
</feature>
<gene>
    <name evidence="5" type="ORF">ACHAW5_000904</name>
</gene>
<evidence type="ECO:0000313" key="5">
    <source>
        <dbReference type="EMBL" id="KAL3766365.1"/>
    </source>
</evidence>
<feature type="compositionally biased region" description="Gly residues" evidence="4">
    <location>
        <begin position="532"/>
        <end position="548"/>
    </location>
</feature>
<comment type="similarity">
    <text evidence="2">Belongs to the PAF1 family.</text>
</comment>
<dbReference type="EMBL" id="JALLAZ020001731">
    <property type="protein sequence ID" value="KAL3766365.1"/>
    <property type="molecule type" value="Genomic_DNA"/>
</dbReference>
<evidence type="ECO:0000256" key="4">
    <source>
        <dbReference type="SAM" id="MobiDB-lite"/>
    </source>
</evidence>
<feature type="compositionally biased region" description="Gly residues" evidence="4">
    <location>
        <begin position="190"/>
        <end position="206"/>
    </location>
</feature>
<keyword evidence="3" id="KW-0539">Nucleus</keyword>
<dbReference type="Pfam" id="PF03985">
    <property type="entry name" value="Paf1"/>
    <property type="match status" value="1"/>
</dbReference>
<organism evidence="5 6">
    <name type="scientific">Stephanodiscus triporus</name>
    <dbReference type="NCBI Taxonomy" id="2934178"/>
    <lineage>
        <taxon>Eukaryota</taxon>
        <taxon>Sar</taxon>
        <taxon>Stramenopiles</taxon>
        <taxon>Ochrophyta</taxon>
        <taxon>Bacillariophyta</taxon>
        <taxon>Coscinodiscophyceae</taxon>
        <taxon>Thalassiosirophycidae</taxon>
        <taxon>Stephanodiscales</taxon>
        <taxon>Stephanodiscaceae</taxon>
        <taxon>Stephanodiscus</taxon>
    </lineage>
</organism>
<evidence type="ECO:0000313" key="6">
    <source>
        <dbReference type="Proteomes" id="UP001530315"/>
    </source>
</evidence>
<comment type="caution">
    <text evidence="5">The sequence shown here is derived from an EMBL/GenBank/DDBJ whole genome shotgun (WGS) entry which is preliminary data.</text>
</comment>
<feature type="compositionally biased region" description="Gly residues" evidence="4">
    <location>
        <begin position="413"/>
        <end position="426"/>
    </location>
</feature>
<name>A0ABD3N0W0_9STRA</name>
<evidence type="ECO:0000256" key="3">
    <source>
        <dbReference type="ARBA" id="ARBA00023242"/>
    </source>
</evidence>
<comment type="subcellular location">
    <subcellularLocation>
        <location evidence="1">Nucleus</location>
    </subcellularLocation>
</comment>
<dbReference type="GO" id="GO:0005634">
    <property type="term" value="C:nucleus"/>
    <property type="evidence" value="ECO:0007669"/>
    <property type="project" value="UniProtKB-SubCell"/>
</dbReference>
<feature type="region of interest" description="Disordered" evidence="4">
    <location>
        <begin position="1"/>
        <end position="26"/>
    </location>
</feature>
<reference evidence="5 6" key="1">
    <citation type="submission" date="2024-10" db="EMBL/GenBank/DDBJ databases">
        <title>Updated reference genomes for cyclostephanoid diatoms.</title>
        <authorList>
            <person name="Roberts W.R."/>
            <person name="Alverson A.J."/>
        </authorList>
    </citation>
    <scope>NUCLEOTIDE SEQUENCE [LARGE SCALE GENOMIC DNA]</scope>
    <source>
        <strain evidence="5 6">AJA276-08</strain>
    </source>
</reference>
<evidence type="ECO:0000256" key="1">
    <source>
        <dbReference type="ARBA" id="ARBA00004123"/>
    </source>
</evidence>
<dbReference type="AlphaFoldDB" id="A0ABD3N0W0"/>
<keyword evidence="6" id="KW-1185">Reference proteome</keyword>
<feature type="compositionally biased region" description="Acidic residues" evidence="4">
    <location>
        <begin position="137"/>
        <end position="154"/>
    </location>
</feature>
<dbReference type="InterPro" id="IPR007133">
    <property type="entry name" value="RNA_pol_II-assoc_Paf1"/>
</dbReference>
<evidence type="ECO:0000256" key="2">
    <source>
        <dbReference type="ARBA" id="ARBA00007560"/>
    </source>
</evidence>